<accession>A0A562QNN4</accession>
<dbReference type="AlphaFoldDB" id="A0A562QNN4"/>
<organism evidence="2 3">
    <name type="scientific">Pseudomonas duriflava</name>
    <dbReference type="NCBI Taxonomy" id="459528"/>
    <lineage>
        <taxon>Bacteria</taxon>
        <taxon>Pseudomonadati</taxon>
        <taxon>Pseudomonadota</taxon>
        <taxon>Gammaproteobacteria</taxon>
        <taxon>Pseudomonadales</taxon>
        <taxon>Pseudomonadaceae</taxon>
        <taxon>Pseudomonas</taxon>
    </lineage>
</organism>
<comment type="caution">
    <text evidence="2">The sequence shown here is derived from an EMBL/GenBank/DDBJ whole genome shotgun (WGS) entry which is preliminary data.</text>
</comment>
<dbReference type="Proteomes" id="UP000316905">
    <property type="component" value="Unassembled WGS sequence"/>
</dbReference>
<feature type="compositionally biased region" description="Basic and acidic residues" evidence="1">
    <location>
        <begin position="1"/>
        <end position="10"/>
    </location>
</feature>
<gene>
    <name evidence="2" type="ORF">IQ22_00009</name>
</gene>
<evidence type="ECO:0000313" key="3">
    <source>
        <dbReference type="Proteomes" id="UP000316905"/>
    </source>
</evidence>
<reference evidence="2 3" key="1">
    <citation type="journal article" date="2015" name="Stand. Genomic Sci.">
        <title>Genomic Encyclopedia of Bacterial and Archaeal Type Strains, Phase III: the genomes of soil and plant-associated and newly described type strains.</title>
        <authorList>
            <person name="Whitman W.B."/>
            <person name="Woyke T."/>
            <person name="Klenk H.P."/>
            <person name="Zhou Y."/>
            <person name="Lilburn T.G."/>
            <person name="Beck B.J."/>
            <person name="De Vos P."/>
            <person name="Vandamme P."/>
            <person name="Eisen J.A."/>
            <person name="Garrity G."/>
            <person name="Hugenholtz P."/>
            <person name="Kyrpides N.C."/>
        </authorList>
    </citation>
    <scope>NUCLEOTIDE SEQUENCE [LARGE SCALE GENOMIC DNA]</scope>
    <source>
        <strain evidence="2 3">CGMCC 1.6858</strain>
    </source>
</reference>
<evidence type="ECO:0000313" key="2">
    <source>
        <dbReference type="EMBL" id="TWI58305.1"/>
    </source>
</evidence>
<proteinExistence type="predicted"/>
<keyword evidence="3" id="KW-1185">Reference proteome</keyword>
<sequence length="50" mass="5673">MATEHSKRTTSESPEEASKVGEANKTLNQQGEQRRTKFNEPEDPQAQRSK</sequence>
<protein>
    <submittedName>
        <fullName evidence="2">Uncharacterized protein</fullName>
    </submittedName>
</protein>
<dbReference type="EMBL" id="VLKY01000001">
    <property type="protein sequence ID" value="TWI58305.1"/>
    <property type="molecule type" value="Genomic_DNA"/>
</dbReference>
<name>A0A562QNN4_9PSED</name>
<evidence type="ECO:0000256" key="1">
    <source>
        <dbReference type="SAM" id="MobiDB-lite"/>
    </source>
</evidence>
<feature type="region of interest" description="Disordered" evidence="1">
    <location>
        <begin position="1"/>
        <end position="50"/>
    </location>
</feature>